<dbReference type="CDD" id="cd03801">
    <property type="entry name" value="GT4_PimA-like"/>
    <property type="match status" value="1"/>
</dbReference>
<sequence length="330" mass="37635">MPKKMLFIYPIWGMNASFIKKDMEILNSHFDLTPLYYRQDDRLFFLRVIKHLYGKDACFVWFGGIHAFWAWLACRILGKKHIIVAGGYDAIYMPEIEHGLRFEGKGWRRAYFAFRHADLVLAVSKWHLKSLQKECGPSEKFKILYHGFADSCLISKGRQPDTVLMVCHLHKKNIALKGIEHYISVSKQMPHVKFILVGGGDKIIQRYLMSIAPKNMKILGSLPQKRVEEIMKVSKVYLQLSYVESFGCALAEAMMCGCIPVVTRGGALPEVAGDKAFYVDYGDIPAIVSAIKNALVQDNGDIFRKHILKLFPIKAREEALLRICEDDAES</sequence>
<evidence type="ECO:0000256" key="1">
    <source>
        <dbReference type="ARBA" id="ARBA00022679"/>
    </source>
</evidence>
<gene>
    <name evidence="3" type="ORF">KJ970_21240</name>
</gene>
<evidence type="ECO:0000259" key="2">
    <source>
        <dbReference type="Pfam" id="PF00534"/>
    </source>
</evidence>
<dbReference type="Pfam" id="PF00534">
    <property type="entry name" value="Glycos_transf_1"/>
    <property type="match status" value="1"/>
</dbReference>
<dbReference type="GO" id="GO:0009103">
    <property type="term" value="P:lipopolysaccharide biosynthetic process"/>
    <property type="evidence" value="ECO:0007669"/>
    <property type="project" value="TreeGrafter"/>
</dbReference>
<dbReference type="PANTHER" id="PTHR46401">
    <property type="entry name" value="GLYCOSYLTRANSFERASE WBBK-RELATED"/>
    <property type="match status" value="1"/>
</dbReference>
<dbReference type="Gene3D" id="3.40.50.2000">
    <property type="entry name" value="Glycogen Phosphorylase B"/>
    <property type="match status" value="2"/>
</dbReference>
<dbReference type="EMBL" id="JAHJDP010000123">
    <property type="protein sequence ID" value="MBU2693450.1"/>
    <property type="molecule type" value="Genomic_DNA"/>
</dbReference>
<reference evidence="3" key="1">
    <citation type="submission" date="2021-05" db="EMBL/GenBank/DDBJ databases">
        <title>Energy efficiency and biological interactions define the core microbiome of deep oligotrophic groundwater.</title>
        <authorList>
            <person name="Mehrshad M."/>
            <person name="Lopez-Fernandez M."/>
            <person name="Bell E."/>
            <person name="Bernier-Latmani R."/>
            <person name="Bertilsson S."/>
            <person name="Dopson M."/>
        </authorList>
    </citation>
    <scope>NUCLEOTIDE SEQUENCE</scope>
    <source>
        <strain evidence="3">Modern_marine.mb.64</strain>
    </source>
</reference>
<dbReference type="AlphaFoldDB" id="A0A948RZ11"/>
<dbReference type="InterPro" id="IPR001296">
    <property type="entry name" value="Glyco_trans_1"/>
</dbReference>
<protein>
    <submittedName>
        <fullName evidence="3">Glycosyltransferase family 4 protein</fullName>
    </submittedName>
</protein>
<organism evidence="3 4">
    <name type="scientific">Eiseniibacteriota bacterium</name>
    <dbReference type="NCBI Taxonomy" id="2212470"/>
    <lineage>
        <taxon>Bacteria</taxon>
        <taxon>Candidatus Eiseniibacteriota</taxon>
    </lineage>
</organism>
<dbReference type="SUPFAM" id="SSF53756">
    <property type="entry name" value="UDP-Glycosyltransferase/glycogen phosphorylase"/>
    <property type="match status" value="1"/>
</dbReference>
<evidence type="ECO:0000313" key="4">
    <source>
        <dbReference type="Proteomes" id="UP000777784"/>
    </source>
</evidence>
<keyword evidence="1" id="KW-0808">Transferase</keyword>
<feature type="domain" description="Glycosyl transferase family 1" evidence="2">
    <location>
        <begin position="163"/>
        <end position="296"/>
    </location>
</feature>
<comment type="caution">
    <text evidence="3">The sequence shown here is derived from an EMBL/GenBank/DDBJ whole genome shotgun (WGS) entry which is preliminary data.</text>
</comment>
<dbReference type="PANTHER" id="PTHR46401:SF2">
    <property type="entry name" value="GLYCOSYLTRANSFERASE WBBK-RELATED"/>
    <property type="match status" value="1"/>
</dbReference>
<proteinExistence type="predicted"/>
<evidence type="ECO:0000313" key="3">
    <source>
        <dbReference type="EMBL" id="MBU2693450.1"/>
    </source>
</evidence>
<name>A0A948RZ11_UNCEI</name>
<dbReference type="Proteomes" id="UP000777784">
    <property type="component" value="Unassembled WGS sequence"/>
</dbReference>
<dbReference type="GO" id="GO:0016757">
    <property type="term" value="F:glycosyltransferase activity"/>
    <property type="evidence" value="ECO:0007669"/>
    <property type="project" value="InterPro"/>
</dbReference>
<accession>A0A948RZ11</accession>